<sequence length="286" mass="32193">MVDQTLSYTRTADLPLFERPPVREVSMALQFKQLELRAVDLGRLRELLRDRYPEVEERAPAPLQMENFARGHRLGMQFQFALMERPPIPMVIFTSADRSSLVQVQGDRFACAWRRTDGVDYPQYSSLREVFVQNVVSFNNFVEETCGADIKVSQAEISYVNEIPTPDGVRPDALGSAVPLPYSGKNLVQPEVSAVSVSQRITFRTRDAGGGVDYARLHIEAEPVAADHESGLRLSLLYRGEPYERDRHSPGLAPLMGFFDEGHDQIVRGFAANTTEEAHQLWGRIA</sequence>
<dbReference type="RefSeq" id="WP_184680266.1">
    <property type="nucleotide sequence ID" value="NZ_JACHJC010000001.1"/>
</dbReference>
<name>A0ABR6M5B1_MICEC</name>
<evidence type="ECO:0000313" key="2">
    <source>
        <dbReference type="Proteomes" id="UP000618986"/>
    </source>
</evidence>
<comment type="caution">
    <text evidence="1">The sequence shown here is derived from an EMBL/GenBank/DDBJ whole genome shotgun (WGS) entry which is preliminary data.</text>
</comment>
<protein>
    <submittedName>
        <fullName evidence="1">Uncharacterized protein (TIGR04255 family)</fullName>
    </submittedName>
</protein>
<dbReference type="NCBIfam" id="TIGR04255">
    <property type="entry name" value="sporadTIGR04255"/>
    <property type="match status" value="1"/>
</dbReference>
<keyword evidence="2" id="KW-1185">Reference proteome</keyword>
<proteinExistence type="predicted"/>
<reference evidence="1 2" key="1">
    <citation type="submission" date="2020-08" db="EMBL/GenBank/DDBJ databases">
        <title>Sequencing the genomes of 1000 actinobacteria strains.</title>
        <authorList>
            <person name="Klenk H.-P."/>
        </authorList>
    </citation>
    <scope>NUCLEOTIDE SEQUENCE [LARGE SCALE GENOMIC DNA]</scope>
    <source>
        <strain evidence="1 2">DSM 43036</strain>
    </source>
</reference>
<evidence type="ECO:0000313" key="1">
    <source>
        <dbReference type="EMBL" id="MBB5110538.1"/>
    </source>
</evidence>
<accession>A0ABR6M5B1</accession>
<organism evidence="1 2">
    <name type="scientific">Micromonospora echinospora</name>
    <name type="common">Micromonospora purpurea</name>
    <dbReference type="NCBI Taxonomy" id="1877"/>
    <lineage>
        <taxon>Bacteria</taxon>
        <taxon>Bacillati</taxon>
        <taxon>Actinomycetota</taxon>
        <taxon>Actinomycetes</taxon>
        <taxon>Micromonosporales</taxon>
        <taxon>Micromonosporaceae</taxon>
        <taxon>Micromonospora</taxon>
    </lineage>
</organism>
<dbReference type="InterPro" id="IPR026349">
    <property type="entry name" value="CHP04255"/>
</dbReference>
<dbReference type="Proteomes" id="UP000618986">
    <property type="component" value="Unassembled WGS sequence"/>
</dbReference>
<dbReference type="EMBL" id="JACHJC010000001">
    <property type="protein sequence ID" value="MBB5110538.1"/>
    <property type="molecule type" value="Genomic_DNA"/>
</dbReference>
<dbReference type="GeneID" id="300290974"/>
<gene>
    <name evidence="1" type="ORF">FHU28_000377</name>
</gene>